<keyword evidence="2" id="KW-1185">Reference proteome</keyword>
<dbReference type="EMBL" id="CAJVPQ010010481">
    <property type="protein sequence ID" value="CAG8722661.1"/>
    <property type="molecule type" value="Genomic_DNA"/>
</dbReference>
<dbReference type="AlphaFoldDB" id="A0A9N9I6H2"/>
<gene>
    <name evidence="1" type="ORF">FCALED_LOCUS14475</name>
</gene>
<proteinExistence type="predicted"/>
<feature type="non-terminal residue" evidence="1">
    <location>
        <position position="1"/>
    </location>
</feature>
<name>A0A9N9I6H2_9GLOM</name>
<evidence type="ECO:0000313" key="2">
    <source>
        <dbReference type="Proteomes" id="UP000789570"/>
    </source>
</evidence>
<comment type="caution">
    <text evidence="1">The sequence shown here is derived from an EMBL/GenBank/DDBJ whole genome shotgun (WGS) entry which is preliminary data.</text>
</comment>
<sequence>LRVDEKHEDAAKREGSLMARLWTLRELLKKRCIIGTFNK</sequence>
<dbReference type="Proteomes" id="UP000789570">
    <property type="component" value="Unassembled WGS sequence"/>
</dbReference>
<reference evidence="1" key="1">
    <citation type="submission" date="2021-06" db="EMBL/GenBank/DDBJ databases">
        <authorList>
            <person name="Kallberg Y."/>
            <person name="Tangrot J."/>
            <person name="Rosling A."/>
        </authorList>
    </citation>
    <scope>NUCLEOTIDE SEQUENCE</scope>
    <source>
        <strain evidence="1">UK204</strain>
    </source>
</reference>
<organism evidence="1 2">
    <name type="scientific">Funneliformis caledonium</name>
    <dbReference type="NCBI Taxonomy" id="1117310"/>
    <lineage>
        <taxon>Eukaryota</taxon>
        <taxon>Fungi</taxon>
        <taxon>Fungi incertae sedis</taxon>
        <taxon>Mucoromycota</taxon>
        <taxon>Glomeromycotina</taxon>
        <taxon>Glomeromycetes</taxon>
        <taxon>Glomerales</taxon>
        <taxon>Glomeraceae</taxon>
        <taxon>Funneliformis</taxon>
    </lineage>
</organism>
<evidence type="ECO:0000313" key="1">
    <source>
        <dbReference type="EMBL" id="CAG8722661.1"/>
    </source>
</evidence>
<protein>
    <submittedName>
        <fullName evidence="1">14666_t:CDS:1</fullName>
    </submittedName>
</protein>
<accession>A0A9N9I6H2</accession>